<name>A0A1S8CG32_9GAMM</name>
<evidence type="ECO:0000313" key="8">
    <source>
        <dbReference type="Proteomes" id="UP000216021"/>
    </source>
</evidence>
<gene>
    <name evidence="7" type="ORF">BMI79_16885</name>
</gene>
<evidence type="ECO:0000256" key="2">
    <source>
        <dbReference type="ARBA" id="ARBA00006671"/>
    </source>
</evidence>
<accession>A0A1S8CG32</accession>
<comment type="similarity">
    <text evidence="2">Belongs to the fimbrial protein family.</text>
</comment>
<dbReference type="InterPro" id="IPR008966">
    <property type="entry name" value="Adhesion_dom_sf"/>
</dbReference>
<evidence type="ECO:0000259" key="6">
    <source>
        <dbReference type="Pfam" id="PF00419"/>
    </source>
</evidence>
<dbReference type="Proteomes" id="UP000216021">
    <property type="component" value="Unassembled WGS sequence"/>
</dbReference>
<sequence>MTCIDENKTMKKKLLCLLFVLPAMSGYSANLALSPATINYQNPVDAVSDFNLLTGGWNATGSQPRFCDSTTVFNRAVITSSNPSSGYTTTIDGSTYTIFSSNMPGIGWIMGARDTNAPLWTPLTNSTTQVYPFTGGSTGGSTSLGANVQFAFVKLPGNLSTGANTFPAQKIATFACYRNTTTLAQSANITVNASQINVQALACQVTTAKNVAIPLGEFNLGQLPPVNGNFGEYSSTVELSCDSDVTPWMTISDASNAGNTSNVIKLSPDSTASGVGVQVFYNNQPMAKPLGLDSSSKGNPNQFQVNNKTTGNGQHVSVPLQFKYIRTEQVVTPGDANAAATVTFSYQ</sequence>
<keyword evidence="4" id="KW-0281">Fimbrium</keyword>
<reference evidence="7 8" key="1">
    <citation type="submission" date="2016-11" db="EMBL/GenBank/DDBJ databases">
        <title>Rahnella oryzae sp. nov., isolated from rice root.</title>
        <authorList>
            <person name="Zhang X.-X."/>
            <person name="Zhang J."/>
        </authorList>
    </citation>
    <scope>NUCLEOTIDE SEQUENCE [LARGE SCALE GENOMIC DNA]</scope>
    <source>
        <strain evidence="7 8">J11-6</strain>
    </source>
</reference>
<feature type="signal peptide" evidence="5">
    <location>
        <begin position="1"/>
        <end position="32"/>
    </location>
</feature>
<evidence type="ECO:0000256" key="4">
    <source>
        <dbReference type="ARBA" id="ARBA00023263"/>
    </source>
</evidence>
<evidence type="ECO:0000256" key="1">
    <source>
        <dbReference type="ARBA" id="ARBA00004561"/>
    </source>
</evidence>
<protein>
    <recommendedName>
        <fullName evidence="6">Fimbrial-type adhesion domain-containing protein</fullName>
    </recommendedName>
</protein>
<dbReference type="STRING" id="2034155.BMI79_16885"/>
<dbReference type="Gene3D" id="2.60.40.1090">
    <property type="entry name" value="Fimbrial-type adhesion domain"/>
    <property type="match status" value="1"/>
</dbReference>
<dbReference type="GO" id="GO:0009289">
    <property type="term" value="C:pilus"/>
    <property type="evidence" value="ECO:0007669"/>
    <property type="project" value="UniProtKB-SubCell"/>
</dbReference>
<organism evidence="7 8">
    <name type="scientific">Serratia oryzae</name>
    <dbReference type="NCBI Taxonomy" id="2034155"/>
    <lineage>
        <taxon>Bacteria</taxon>
        <taxon>Pseudomonadati</taxon>
        <taxon>Pseudomonadota</taxon>
        <taxon>Gammaproteobacteria</taxon>
        <taxon>Enterobacterales</taxon>
        <taxon>Yersiniaceae</taxon>
        <taxon>Serratia</taxon>
    </lineage>
</organism>
<dbReference type="GO" id="GO:0043709">
    <property type="term" value="P:cell adhesion involved in single-species biofilm formation"/>
    <property type="evidence" value="ECO:0007669"/>
    <property type="project" value="TreeGrafter"/>
</dbReference>
<evidence type="ECO:0000256" key="5">
    <source>
        <dbReference type="SAM" id="SignalP"/>
    </source>
</evidence>
<evidence type="ECO:0000256" key="3">
    <source>
        <dbReference type="ARBA" id="ARBA00022729"/>
    </source>
</evidence>
<keyword evidence="8" id="KW-1185">Reference proteome</keyword>
<dbReference type="PANTHER" id="PTHR33420">
    <property type="entry name" value="FIMBRIAL SUBUNIT ELFA-RELATED"/>
    <property type="match status" value="1"/>
</dbReference>
<dbReference type="Pfam" id="PF00419">
    <property type="entry name" value="Fimbrial"/>
    <property type="match status" value="1"/>
</dbReference>
<dbReference type="SUPFAM" id="SSF49401">
    <property type="entry name" value="Bacterial adhesins"/>
    <property type="match status" value="1"/>
</dbReference>
<evidence type="ECO:0000313" key="7">
    <source>
        <dbReference type="EMBL" id="OMQ20797.1"/>
    </source>
</evidence>
<dbReference type="InterPro" id="IPR050263">
    <property type="entry name" value="Bact_Fimbrial_Adh_Pro"/>
</dbReference>
<dbReference type="InterPro" id="IPR000259">
    <property type="entry name" value="Adhesion_dom_fimbrial"/>
</dbReference>
<feature type="chain" id="PRO_5013137108" description="Fimbrial-type adhesion domain-containing protein" evidence="5">
    <location>
        <begin position="33"/>
        <end position="347"/>
    </location>
</feature>
<dbReference type="AlphaFoldDB" id="A0A1S8CG32"/>
<comment type="caution">
    <text evidence="7">The sequence shown here is derived from an EMBL/GenBank/DDBJ whole genome shotgun (WGS) entry which is preliminary data.</text>
</comment>
<comment type="subcellular location">
    <subcellularLocation>
        <location evidence="1">Fimbrium</location>
    </subcellularLocation>
</comment>
<dbReference type="EMBL" id="MOXD01000010">
    <property type="protein sequence ID" value="OMQ20797.1"/>
    <property type="molecule type" value="Genomic_DNA"/>
</dbReference>
<dbReference type="InterPro" id="IPR036937">
    <property type="entry name" value="Adhesion_dom_fimbrial_sf"/>
</dbReference>
<feature type="domain" description="Fimbrial-type adhesion" evidence="6">
    <location>
        <begin position="199"/>
        <end position="347"/>
    </location>
</feature>
<keyword evidence="3 5" id="KW-0732">Signal</keyword>
<dbReference type="PANTHER" id="PTHR33420:SF3">
    <property type="entry name" value="FIMBRIAL SUBUNIT ELFA"/>
    <property type="match status" value="1"/>
</dbReference>
<proteinExistence type="inferred from homology"/>